<proteinExistence type="predicted"/>
<name>A0A0U1CU80_9MYCO</name>
<dbReference type="Proteomes" id="UP000199601">
    <property type="component" value="Unassembled WGS sequence"/>
</dbReference>
<accession>A0A0U1CU80</accession>
<keyword evidence="1" id="KW-0812">Transmembrane</keyword>
<protein>
    <submittedName>
        <fullName evidence="2">Uncharacterized protein</fullName>
    </submittedName>
</protein>
<keyword evidence="3" id="KW-1185">Reference proteome</keyword>
<keyword evidence="1" id="KW-1133">Transmembrane helix</keyword>
<evidence type="ECO:0000256" key="1">
    <source>
        <dbReference type="SAM" id="Phobius"/>
    </source>
</evidence>
<dbReference type="AlphaFoldDB" id="A0A0U1CU80"/>
<dbReference type="EMBL" id="CTEC01000001">
    <property type="protein sequence ID" value="CQD02049.1"/>
    <property type="molecule type" value="Genomic_DNA"/>
</dbReference>
<reference evidence="3" key="1">
    <citation type="submission" date="2015-03" db="EMBL/GenBank/DDBJ databases">
        <authorList>
            <person name="Urmite Genomes"/>
        </authorList>
    </citation>
    <scope>NUCLEOTIDE SEQUENCE [LARGE SCALE GENOMIC DNA]</scope>
    <source>
        <strain evidence="3">CSUR P1344</strain>
    </source>
</reference>
<sequence length="211" mass="22094">MAQNAQLDALFTSDVANWDSYHSPMEGNLPPVSAPPEPPAPWPPYYPPAQPARRWLPVAIIVAAIILAAAVIGAVVLSRSPNTAAPAAPAPTAVASAPAPANVAVDSSTCKAWQSTKPALDAIPALPDGWDWNTPNINTYISNRNAAITKALNLFEPKISDTPADVAAAARGYVAAKRDEVRMLADRSFTSADAVTVNAAYAQLDQICSTK</sequence>
<gene>
    <name evidence="2" type="ORF">BN000_00102</name>
</gene>
<evidence type="ECO:0000313" key="3">
    <source>
        <dbReference type="Proteomes" id="UP000199601"/>
    </source>
</evidence>
<feature type="transmembrane region" description="Helical" evidence="1">
    <location>
        <begin position="55"/>
        <end position="77"/>
    </location>
</feature>
<evidence type="ECO:0000313" key="2">
    <source>
        <dbReference type="EMBL" id="CQD02049.1"/>
    </source>
</evidence>
<keyword evidence="1" id="KW-0472">Membrane</keyword>
<organism evidence="2 3">
    <name type="scientific">Mycobacterium europaeum</name>
    <dbReference type="NCBI Taxonomy" id="761804"/>
    <lineage>
        <taxon>Bacteria</taxon>
        <taxon>Bacillati</taxon>
        <taxon>Actinomycetota</taxon>
        <taxon>Actinomycetes</taxon>
        <taxon>Mycobacteriales</taxon>
        <taxon>Mycobacteriaceae</taxon>
        <taxon>Mycobacterium</taxon>
        <taxon>Mycobacterium simiae complex</taxon>
    </lineage>
</organism>
<dbReference type="RefSeq" id="WP_139800092.1">
    <property type="nucleotide sequence ID" value="NZ_CTEC01000001.1"/>
</dbReference>